<evidence type="ECO:0000256" key="9">
    <source>
        <dbReference type="ARBA" id="ARBA00022989"/>
    </source>
</evidence>
<dbReference type="UniPathway" id="UPA00138"/>
<dbReference type="GO" id="GO:0004346">
    <property type="term" value="F:glucose-6-phosphatase activity"/>
    <property type="evidence" value="ECO:0007669"/>
    <property type="project" value="UniProtKB-EC"/>
</dbReference>
<dbReference type="OrthoDB" id="6416209at2759"/>
<feature type="binding site" evidence="12">
    <location>
        <position position="87"/>
    </location>
    <ligand>
        <name>substrate</name>
    </ligand>
</feature>
<sequence>MISFMTLMHHVYLHQAYYMQMFQQIDLPHAREFFMWVTKLSDPAYAIAIIFPVSASINTMLATDVVVAAVVSEWSNTLLKWLLMEHRPFWWVKEYGDSSDIQLLQTSLTCETGPGSPSGHVMGSAAVLYVFLRFFQKLCMGNSDETKPLLGGSKRKSSFGVTLMWIVFVVILILVSLSRIYISAHFPHQCLLGALIGCLFGYVLIEEKGRFSVGNWWKNASRGAMLITAIVFTSISVLAFLIQLALGVDPQWSIRLAFKWCQSPEYIHASTTPLFSLARDAGIMFGLAFASPIDKRARVKFYPVVGVALVIMLVVSIQMLGDFIPTDNVSSFYIGQVILFTTLSFLLIAVVPWIAQLVQTTINAWD</sequence>
<gene>
    <name evidence="15" type="ORF">LSTR_LSTR004156</name>
</gene>
<evidence type="ECO:0000256" key="12">
    <source>
        <dbReference type="PIRSR" id="PIRSR000905-2"/>
    </source>
</evidence>
<keyword evidence="16" id="KW-1185">Reference proteome</keyword>
<evidence type="ECO:0000256" key="13">
    <source>
        <dbReference type="SAM" id="Phobius"/>
    </source>
</evidence>
<dbReference type="GO" id="GO:0005789">
    <property type="term" value="C:endoplasmic reticulum membrane"/>
    <property type="evidence" value="ECO:0007669"/>
    <property type="project" value="UniProtKB-SubCell"/>
</dbReference>
<comment type="similarity">
    <text evidence="3">Belongs to the glucose-6-phosphatase family.</text>
</comment>
<dbReference type="FunCoup" id="A0A482XA59">
    <property type="interactions" value="167"/>
</dbReference>
<feature type="binding site" evidence="12">
    <location>
        <position position="179"/>
    </location>
    <ligand>
        <name>substrate</name>
    </ligand>
</feature>
<evidence type="ECO:0000256" key="3">
    <source>
        <dbReference type="ARBA" id="ARBA00009266"/>
    </source>
</evidence>
<feature type="transmembrane region" description="Helical" evidence="13">
    <location>
        <begin position="159"/>
        <end position="180"/>
    </location>
</feature>
<dbReference type="Proteomes" id="UP000291343">
    <property type="component" value="Unassembled WGS sequence"/>
</dbReference>
<dbReference type="GO" id="GO:0006094">
    <property type="term" value="P:gluconeogenesis"/>
    <property type="evidence" value="ECO:0007669"/>
    <property type="project" value="UniProtKB-UniPathway"/>
</dbReference>
<comment type="pathway">
    <text evidence="2">Carbohydrate biosynthesis; gluconeogenesis.</text>
</comment>
<dbReference type="InParanoid" id="A0A482XA59"/>
<dbReference type="EMBL" id="QKKF02015211">
    <property type="protein sequence ID" value="RZF42348.1"/>
    <property type="molecule type" value="Genomic_DNA"/>
</dbReference>
<dbReference type="PIRSF" id="PIRSF000905">
    <property type="entry name" value="Glucose-6-phosphatase"/>
    <property type="match status" value="1"/>
</dbReference>
<evidence type="ECO:0000313" key="15">
    <source>
        <dbReference type="EMBL" id="RZF42348.1"/>
    </source>
</evidence>
<keyword evidence="5" id="KW-0312">Gluconeogenesis</keyword>
<reference evidence="15 16" key="1">
    <citation type="journal article" date="2017" name="Gigascience">
        <title>Genome sequence of the small brown planthopper, Laodelphax striatellus.</title>
        <authorList>
            <person name="Zhu J."/>
            <person name="Jiang F."/>
            <person name="Wang X."/>
            <person name="Yang P."/>
            <person name="Bao Y."/>
            <person name="Zhao W."/>
            <person name="Wang W."/>
            <person name="Lu H."/>
            <person name="Wang Q."/>
            <person name="Cui N."/>
            <person name="Li J."/>
            <person name="Chen X."/>
            <person name="Luo L."/>
            <person name="Yu J."/>
            <person name="Kang L."/>
            <person name="Cui F."/>
        </authorList>
    </citation>
    <scope>NUCLEOTIDE SEQUENCE [LARGE SCALE GENOMIC DNA]</scope>
    <source>
        <strain evidence="15">Lst14</strain>
    </source>
</reference>
<comment type="caution">
    <text evidence="15">The sequence shown here is derived from an EMBL/GenBank/DDBJ whole genome shotgun (WGS) entry which is preliminary data.</text>
</comment>
<feature type="transmembrane region" description="Helical" evidence="13">
    <location>
        <begin position="226"/>
        <end position="246"/>
    </location>
</feature>
<evidence type="ECO:0000256" key="5">
    <source>
        <dbReference type="ARBA" id="ARBA00022432"/>
    </source>
</evidence>
<organism evidence="15 16">
    <name type="scientific">Laodelphax striatellus</name>
    <name type="common">Small brown planthopper</name>
    <name type="synonym">Delphax striatella</name>
    <dbReference type="NCBI Taxonomy" id="195883"/>
    <lineage>
        <taxon>Eukaryota</taxon>
        <taxon>Metazoa</taxon>
        <taxon>Ecdysozoa</taxon>
        <taxon>Arthropoda</taxon>
        <taxon>Hexapoda</taxon>
        <taxon>Insecta</taxon>
        <taxon>Pterygota</taxon>
        <taxon>Neoptera</taxon>
        <taxon>Paraneoptera</taxon>
        <taxon>Hemiptera</taxon>
        <taxon>Auchenorrhyncha</taxon>
        <taxon>Fulgoroidea</taxon>
        <taxon>Delphacidae</taxon>
        <taxon>Criomorphinae</taxon>
        <taxon>Laodelphax</taxon>
    </lineage>
</organism>
<dbReference type="InterPro" id="IPR036938">
    <property type="entry name" value="PAP2/HPO_sf"/>
</dbReference>
<feature type="active site" description="Proton donor" evidence="11">
    <location>
        <position position="120"/>
    </location>
</feature>
<comment type="subcellular location">
    <subcellularLocation>
        <location evidence="1">Endoplasmic reticulum membrane</location>
        <topology evidence="1">Multi-pass membrane protein</topology>
    </subcellularLocation>
</comment>
<dbReference type="PANTHER" id="PTHR12591:SF0">
    <property type="entry name" value="FI19814P1"/>
    <property type="match status" value="1"/>
</dbReference>
<evidence type="ECO:0000256" key="1">
    <source>
        <dbReference type="ARBA" id="ARBA00004477"/>
    </source>
</evidence>
<evidence type="ECO:0000256" key="4">
    <source>
        <dbReference type="ARBA" id="ARBA00012634"/>
    </source>
</evidence>
<name>A0A482XA59_LAOST</name>
<dbReference type="SUPFAM" id="SSF48317">
    <property type="entry name" value="Acid phosphatase/Vanadium-dependent haloperoxidase"/>
    <property type="match status" value="1"/>
</dbReference>
<dbReference type="Gene3D" id="1.20.144.10">
    <property type="entry name" value="Phosphatidic acid phosphatase type 2/haloperoxidase"/>
    <property type="match status" value="1"/>
</dbReference>
<dbReference type="Pfam" id="PF01569">
    <property type="entry name" value="PAP2"/>
    <property type="match status" value="1"/>
</dbReference>
<feature type="transmembrane region" description="Helical" evidence="13">
    <location>
        <begin position="186"/>
        <end position="205"/>
    </location>
</feature>
<evidence type="ECO:0000256" key="7">
    <source>
        <dbReference type="ARBA" id="ARBA00022801"/>
    </source>
</evidence>
<feature type="transmembrane region" description="Helical" evidence="13">
    <location>
        <begin position="266"/>
        <end position="289"/>
    </location>
</feature>
<dbReference type="PANTHER" id="PTHR12591">
    <property type="entry name" value="GLUCOSE-6-PHOSPHATASE"/>
    <property type="match status" value="1"/>
</dbReference>
<dbReference type="STRING" id="195883.A0A482XA59"/>
<dbReference type="EC" id="3.1.3.9" evidence="4"/>
<keyword evidence="9 13" id="KW-1133">Transmembrane helix</keyword>
<dbReference type="SMR" id="A0A482XA59"/>
<evidence type="ECO:0000313" key="16">
    <source>
        <dbReference type="Proteomes" id="UP000291343"/>
    </source>
</evidence>
<dbReference type="InterPro" id="IPR016275">
    <property type="entry name" value="Glucose-6-phosphatase"/>
</dbReference>
<dbReference type="InterPro" id="IPR000326">
    <property type="entry name" value="PAP2/HPO"/>
</dbReference>
<feature type="active site" description="Nucleophile" evidence="11">
    <location>
        <position position="185"/>
    </location>
</feature>
<feature type="domain" description="Phosphatidic acid phosphatase type 2/haloperoxidase" evidence="14">
    <location>
        <begin position="62"/>
        <end position="205"/>
    </location>
</feature>
<keyword evidence="7" id="KW-0378">Hydrolase</keyword>
<protein>
    <recommendedName>
        <fullName evidence="4">glucose-6-phosphatase</fullName>
        <ecNumber evidence="4">3.1.3.9</ecNumber>
    </recommendedName>
</protein>
<keyword evidence="6 13" id="KW-0812">Transmembrane</keyword>
<keyword evidence="8" id="KW-0256">Endoplasmic reticulum</keyword>
<evidence type="ECO:0000256" key="11">
    <source>
        <dbReference type="PIRSR" id="PIRSR000905-1"/>
    </source>
</evidence>
<evidence type="ECO:0000256" key="10">
    <source>
        <dbReference type="ARBA" id="ARBA00023136"/>
    </source>
</evidence>
<feature type="transmembrane region" description="Helical" evidence="13">
    <location>
        <begin position="333"/>
        <end position="355"/>
    </location>
</feature>
<feature type="transmembrane region" description="Helical" evidence="13">
    <location>
        <begin position="301"/>
        <end position="321"/>
    </location>
</feature>
<evidence type="ECO:0000256" key="6">
    <source>
        <dbReference type="ARBA" id="ARBA00022692"/>
    </source>
</evidence>
<keyword evidence="10 13" id="KW-0472">Membrane</keyword>
<accession>A0A482XA59</accession>
<dbReference type="SMART" id="SM00014">
    <property type="entry name" value="acidPPc"/>
    <property type="match status" value="1"/>
</dbReference>
<evidence type="ECO:0000259" key="14">
    <source>
        <dbReference type="SMART" id="SM00014"/>
    </source>
</evidence>
<dbReference type="AlphaFoldDB" id="A0A482XA59"/>
<dbReference type="GO" id="GO:0051156">
    <property type="term" value="P:glucose 6-phosphate metabolic process"/>
    <property type="evidence" value="ECO:0007669"/>
    <property type="project" value="TreeGrafter"/>
</dbReference>
<evidence type="ECO:0000256" key="2">
    <source>
        <dbReference type="ARBA" id="ARBA00004742"/>
    </source>
</evidence>
<evidence type="ECO:0000256" key="8">
    <source>
        <dbReference type="ARBA" id="ARBA00022824"/>
    </source>
</evidence>
<proteinExistence type="inferred from homology"/>